<dbReference type="PRINTS" id="PR01537">
    <property type="entry name" value="INTRLKN1R1F"/>
</dbReference>
<feature type="signal peptide" evidence="7">
    <location>
        <begin position="1"/>
        <end position="23"/>
    </location>
</feature>
<dbReference type="InterPro" id="IPR035897">
    <property type="entry name" value="Toll_tir_struct_dom_sf"/>
</dbReference>
<evidence type="ECO:0000313" key="10">
    <source>
        <dbReference type="Proteomes" id="UP000504630"/>
    </source>
</evidence>
<dbReference type="SUPFAM" id="SSF52200">
    <property type="entry name" value="Toll/Interleukin receptor TIR domain"/>
    <property type="match status" value="1"/>
</dbReference>
<evidence type="ECO:0000256" key="7">
    <source>
        <dbReference type="SAM" id="SignalP"/>
    </source>
</evidence>
<evidence type="ECO:0000256" key="6">
    <source>
        <dbReference type="ARBA" id="ARBA00023319"/>
    </source>
</evidence>
<feature type="chain" id="PRO_5027068454" evidence="7">
    <location>
        <begin position="24"/>
        <end position="549"/>
    </location>
</feature>
<keyword evidence="5" id="KW-0325">Glycoprotein</keyword>
<dbReference type="InterPro" id="IPR003598">
    <property type="entry name" value="Ig_sub2"/>
</dbReference>
<dbReference type="InterPro" id="IPR003599">
    <property type="entry name" value="Ig_sub"/>
</dbReference>
<feature type="domain" description="Ig-like" evidence="9">
    <location>
        <begin position="210"/>
        <end position="310"/>
    </location>
</feature>
<dbReference type="Proteomes" id="UP000504630">
    <property type="component" value="Chromosome 21"/>
</dbReference>
<evidence type="ECO:0000256" key="5">
    <source>
        <dbReference type="ARBA" id="ARBA00023180"/>
    </source>
</evidence>
<keyword evidence="7" id="KW-0732">Signal</keyword>
<name>A0A6J2S2B2_COTGO</name>
<dbReference type="PROSITE" id="PS50835">
    <property type="entry name" value="IG_LIKE"/>
    <property type="match status" value="2"/>
</dbReference>
<evidence type="ECO:0000256" key="2">
    <source>
        <dbReference type="ARBA" id="ARBA00022801"/>
    </source>
</evidence>
<sequence>MTAAGCVFLLTALLSLKTTVAHSHSVDKDTYHVSAGHLFLLRCPTADPTWSRRGGHNKSLPTGVEVIHGLLWFLPVQMSHNGSYTCEKRGKNGLSSISFGVSVSGGKCPDQPETISIVKGSNGGVPCKQAEIFKLNKTRNIQWMKDCQPVERPISVDDDGFMRLQSAASERDAGTYTCLVELSLDGRKYTAARSIQVTIKMIKVAISSMPKVVLPQQEVVIVKEGTRVELKCSAYIGLSEEKDTFIFWTVNGTETDDLEEFDEFTHYDSDDKGQVFGHSTLTISKVSRRFMNVPISCHIWNSAGCKVQLSWLKEADHSAFYTSLALCLSASLAALSAVTAFLFFKVDLVLAHRKLWRHFSKQQVSDGKLYDAYVSFLHPDTLTSDEMENFALQILPEELEKHRYSLYIRGRDDCPGEAVHDVIAATVRQSRRLIMILSPEIKFSTGCKTEEAPLRDNQNQLCYEHKIGLHDALTHNEPRVILVEIDGPVDYRCLPESLRFIKRKQGALKWRKPSPGSHKLTKLHSNRNFWKNLRYHMPSVPAGKLQTII</sequence>
<keyword evidence="4" id="KW-1015">Disulfide bond</keyword>
<dbReference type="Gene3D" id="3.40.50.10140">
    <property type="entry name" value="Toll/interleukin-1 receptor homology (TIR) domain"/>
    <property type="match status" value="1"/>
</dbReference>
<dbReference type="GeneID" id="115026861"/>
<dbReference type="SMART" id="SM00409">
    <property type="entry name" value="IG"/>
    <property type="match status" value="3"/>
</dbReference>
<keyword evidence="6" id="KW-0393">Immunoglobulin domain</keyword>
<proteinExistence type="inferred from homology"/>
<dbReference type="OrthoDB" id="9940746at2759"/>
<dbReference type="FunCoup" id="A0A6J2S2B2">
    <property type="interactions" value="161"/>
</dbReference>
<dbReference type="KEGG" id="cgob:115026861"/>
<keyword evidence="10" id="KW-1185">Reference proteome</keyword>
<dbReference type="InterPro" id="IPR036179">
    <property type="entry name" value="Ig-like_dom_sf"/>
</dbReference>
<accession>A0A6J2S2B2</accession>
<dbReference type="Pfam" id="PF01582">
    <property type="entry name" value="TIR"/>
    <property type="match status" value="1"/>
</dbReference>
<dbReference type="InterPro" id="IPR013783">
    <property type="entry name" value="Ig-like_fold"/>
</dbReference>
<evidence type="ECO:0000259" key="8">
    <source>
        <dbReference type="PROSITE" id="PS50104"/>
    </source>
</evidence>
<dbReference type="GO" id="GO:0016787">
    <property type="term" value="F:hydrolase activity"/>
    <property type="evidence" value="ECO:0007669"/>
    <property type="project" value="UniProtKB-KW"/>
</dbReference>
<dbReference type="Gene3D" id="2.60.40.10">
    <property type="entry name" value="Immunoglobulins"/>
    <property type="match status" value="3"/>
</dbReference>
<dbReference type="PANTHER" id="PTHR11890">
    <property type="entry name" value="INTERLEUKIN-1 RECEPTOR FAMILY MEMBER"/>
    <property type="match status" value="1"/>
</dbReference>
<dbReference type="GO" id="GO:0007165">
    <property type="term" value="P:signal transduction"/>
    <property type="evidence" value="ECO:0007669"/>
    <property type="project" value="InterPro"/>
</dbReference>
<organism evidence="10 11">
    <name type="scientific">Cottoperca gobio</name>
    <name type="common">Frogmouth</name>
    <name type="synonym">Aphritis gobio</name>
    <dbReference type="NCBI Taxonomy" id="56716"/>
    <lineage>
        <taxon>Eukaryota</taxon>
        <taxon>Metazoa</taxon>
        <taxon>Chordata</taxon>
        <taxon>Craniata</taxon>
        <taxon>Vertebrata</taxon>
        <taxon>Euteleostomi</taxon>
        <taxon>Actinopterygii</taxon>
        <taxon>Neopterygii</taxon>
        <taxon>Teleostei</taxon>
        <taxon>Neoteleostei</taxon>
        <taxon>Acanthomorphata</taxon>
        <taxon>Eupercaria</taxon>
        <taxon>Perciformes</taxon>
        <taxon>Notothenioidei</taxon>
        <taxon>Bovichtidae</taxon>
        <taxon>Cottoperca</taxon>
    </lineage>
</organism>
<dbReference type="PANTHER" id="PTHR11890:SF26">
    <property type="entry name" value="INTERLEUKIN-1 RECEPTOR TYPE 1"/>
    <property type="match status" value="1"/>
</dbReference>
<evidence type="ECO:0000256" key="3">
    <source>
        <dbReference type="ARBA" id="ARBA00023027"/>
    </source>
</evidence>
<dbReference type="AlphaFoldDB" id="A0A6J2S2B2"/>
<gene>
    <name evidence="11" type="primary">il1rl2</name>
</gene>
<reference evidence="11" key="1">
    <citation type="submission" date="2025-08" db="UniProtKB">
        <authorList>
            <consortium name="RefSeq"/>
        </authorList>
    </citation>
    <scope>IDENTIFICATION</scope>
</reference>
<evidence type="ECO:0000256" key="1">
    <source>
        <dbReference type="ARBA" id="ARBA00009752"/>
    </source>
</evidence>
<dbReference type="RefSeq" id="XP_029315735.1">
    <property type="nucleotide sequence ID" value="XM_029459875.1"/>
</dbReference>
<dbReference type="PROSITE" id="PS50104">
    <property type="entry name" value="TIR"/>
    <property type="match status" value="1"/>
</dbReference>
<protein>
    <submittedName>
        <fullName evidence="11">Interleukin-1 receptor type 1 isoform X1</fullName>
    </submittedName>
</protein>
<dbReference type="InterPro" id="IPR015621">
    <property type="entry name" value="IL-1_rcpt_fam"/>
</dbReference>
<dbReference type="SMART" id="SM00408">
    <property type="entry name" value="IGc2"/>
    <property type="match status" value="2"/>
</dbReference>
<dbReference type="SMART" id="SM00255">
    <property type="entry name" value="TIR"/>
    <property type="match status" value="1"/>
</dbReference>
<dbReference type="InterPro" id="IPR007110">
    <property type="entry name" value="Ig-like_dom"/>
</dbReference>
<dbReference type="CTD" id="8808"/>
<dbReference type="SUPFAM" id="SSF48726">
    <property type="entry name" value="Immunoglobulin"/>
    <property type="match status" value="3"/>
</dbReference>
<feature type="domain" description="TIR" evidence="8">
    <location>
        <begin position="368"/>
        <end position="537"/>
    </location>
</feature>
<evidence type="ECO:0000256" key="4">
    <source>
        <dbReference type="ARBA" id="ARBA00023157"/>
    </source>
</evidence>
<evidence type="ECO:0000259" key="9">
    <source>
        <dbReference type="PROSITE" id="PS50835"/>
    </source>
</evidence>
<dbReference type="InterPro" id="IPR000157">
    <property type="entry name" value="TIR_dom"/>
</dbReference>
<keyword evidence="2" id="KW-0378">Hydrolase</keyword>
<feature type="domain" description="Ig-like" evidence="9">
    <location>
        <begin position="109"/>
        <end position="198"/>
    </location>
</feature>
<keyword evidence="11" id="KW-0675">Receptor</keyword>
<keyword evidence="3" id="KW-0520">NAD</keyword>
<comment type="similarity">
    <text evidence="1">Belongs to the interleukin-1 receptor family.</text>
</comment>
<evidence type="ECO:0000313" key="11">
    <source>
        <dbReference type="RefSeq" id="XP_029315735.1"/>
    </source>
</evidence>
<dbReference type="InParanoid" id="A0A6J2S2B2"/>